<dbReference type="KEGG" id="vg:55604728"/>
<dbReference type="Gene3D" id="2.60.200.60">
    <property type="match status" value="1"/>
</dbReference>
<sequence>MAGLVLNGAKTVGPGPWLPSQVIGTTTTVFANGKQILVREDDRVITHIKPGDDPSPKSGLVIASSAKVFIEGKRVAQLADLCTEGEVIVECSSNVFVV</sequence>
<accession>A0A223LEL2</accession>
<dbReference type="RefSeq" id="YP_009834661.1">
    <property type="nucleotide sequence ID" value="NC_048673.1"/>
</dbReference>
<organism evidence="1 2">
    <name type="scientific">Aeromonas phage AS-zj</name>
    <dbReference type="NCBI Taxonomy" id="2024208"/>
    <lineage>
        <taxon>Viruses</taxon>
        <taxon>Duplodnaviria</taxon>
        <taxon>Heunggongvirae</taxon>
        <taxon>Uroviricota</taxon>
        <taxon>Caudoviricetes</taxon>
        <taxon>Pantevenvirales</taxon>
        <taxon>Straboviridae</taxon>
        <taxon>Emmerichvirinae</taxon>
        <taxon>Ceceduovirus</taxon>
        <taxon>Ceceduovirus aszj</taxon>
    </lineage>
</organism>
<evidence type="ECO:0000313" key="1">
    <source>
        <dbReference type="EMBL" id="ASU00191.1"/>
    </source>
</evidence>
<dbReference type="EMBL" id="MF448340">
    <property type="protein sequence ID" value="ASU00191.1"/>
    <property type="molecule type" value="Genomic_DNA"/>
</dbReference>
<evidence type="ECO:0000313" key="2">
    <source>
        <dbReference type="Proteomes" id="UP000226092"/>
    </source>
</evidence>
<dbReference type="GeneID" id="55604728"/>
<dbReference type="Proteomes" id="UP000226092">
    <property type="component" value="Segment"/>
</dbReference>
<proteinExistence type="predicted"/>
<protein>
    <submittedName>
        <fullName evidence="1">Uncharacterized protein</fullName>
    </submittedName>
</protein>
<name>A0A223LEL2_9CAUD</name>
<keyword evidence="2" id="KW-1185">Reference proteome</keyword>
<reference evidence="1 2" key="1">
    <citation type="submission" date="2017-07" db="EMBL/GenBank/DDBJ databases">
        <title>In vitro design and evaluation of phage cocktails against multidrug-resistant Aeromonas salmonicida.</title>
        <authorList>
            <person name="Chen L."/>
            <person name="Yuan S."/>
            <person name="Ma Y."/>
        </authorList>
    </citation>
    <scope>NUCLEOTIDE SEQUENCE [LARGE SCALE GENOMIC DNA]</scope>
</reference>